<dbReference type="SUPFAM" id="SSF53448">
    <property type="entry name" value="Nucleotide-diphospho-sugar transferases"/>
    <property type="match status" value="1"/>
</dbReference>
<reference evidence="1 2" key="1">
    <citation type="submission" date="2020-03" db="EMBL/GenBank/DDBJ databases">
        <title>Two novel Motilibacter sp.</title>
        <authorList>
            <person name="Liu S."/>
        </authorList>
    </citation>
    <scope>NUCLEOTIDE SEQUENCE [LARGE SCALE GENOMIC DNA]</scope>
    <source>
        <strain evidence="1 2">E257</strain>
    </source>
</reference>
<accession>A0ABX0GXT6</accession>
<organism evidence="1 2">
    <name type="scientific">Motilibacter deserti</name>
    <dbReference type="NCBI Taxonomy" id="2714956"/>
    <lineage>
        <taxon>Bacteria</taxon>
        <taxon>Bacillati</taxon>
        <taxon>Actinomycetota</taxon>
        <taxon>Actinomycetes</taxon>
        <taxon>Motilibacterales</taxon>
        <taxon>Motilibacteraceae</taxon>
        <taxon>Motilibacter</taxon>
    </lineage>
</organism>
<comment type="caution">
    <text evidence="1">The sequence shown here is derived from an EMBL/GenBank/DDBJ whole genome shotgun (WGS) entry which is preliminary data.</text>
</comment>
<protein>
    <submittedName>
        <fullName evidence="1">Glycosyltransferase family 2 protein</fullName>
    </submittedName>
</protein>
<dbReference type="Proteomes" id="UP000800981">
    <property type="component" value="Unassembled WGS sequence"/>
</dbReference>
<dbReference type="RefSeq" id="WP_166281908.1">
    <property type="nucleotide sequence ID" value="NZ_JAANNP010000006.1"/>
</dbReference>
<sequence>MTRTVPAAAREGALQDAACAAADDAPALDVCVVVVAYRSAADLPACLASVRTALGGLRGAVVVVDNASGDGAEGVVRRELPEAHFTELQHNRGFSGGCHAGADSEAGRNARHLLFVNPDARLEPGAVRELLAAAARHPEAGVVGGLAVRADGRPDPRSWYGRPTLWSTFCFATGLSTARPGSRVFDPESSGPWSAAALANDRVVPAVSGAVMLVERGLWDALDGFDRAFFVYGEDVDLCLRAGRAGRPAVFAPAARYFHQVGASSIGLRRAVLLFTGKVTLLRRHLPVPARPVGVALLLVGVAARAGAARAAGLAGRAGRGRQGAVPVRERAPLGFWGELWRARAEWMQGWTSTVTGVQR</sequence>
<evidence type="ECO:0000313" key="2">
    <source>
        <dbReference type="Proteomes" id="UP000800981"/>
    </source>
</evidence>
<dbReference type="PANTHER" id="PTHR43179">
    <property type="entry name" value="RHAMNOSYLTRANSFERASE WBBL"/>
    <property type="match status" value="1"/>
</dbReference>
<dbReference type="InterPro" id="IPR029044">
    <property type="entry name" value="Nucleotide-diphossugar_trans"/>
</dbReference>
<proteinExistence type="predicted"/>
<dbReference type="Pfam" id="PF13641">
    <property type="entry name" value="Glyco_tranf_2_3"/>
    <property type="match status" value="1"/>
</dbReference>
<evidence type="ECO:0000313" key="1">
    <source>
        <dbReference type="EMBL" id="NHC14405.1"/>
    </source>
</evidence>
<keyword evidence="2" id="KW-1185">Reference proteome</keyword>
<dbReference type="CDD" id="cd04186">
    <property type="entry name" value="GT_2_like_c"/>
    <property type="match status" value="1"/>
</dbReference>
<dbReference type="PANTHER" id="PTHR43179:SF7">
    <property type="entry name" value="RHAMNOSYLTRANSFERASE WBBL"/>
    <property type="match status" value="1"/>
</dbReference>
<dbReference type="EMBL" id="JAANNP010000006">
    <property type="protein sequence ID" value="NHC14405.1"/>
    <property type="molecule type" value="Genomic_DNA"/>
</dbReference>
<gene>
    <name evidence="1" type="ORF">G9H71_11510</name>
</gene>
<dbReference type="Gene3D" id="3.90.550.10">
    <property type="entry name" value="Spore Coat Polysaccharide Biosynthesis Protein SpsA, Chain A"/>
    <property type="match status" value="1"/>
</dbReference>
<name>A0ABX0GXT6_9ACTN</name>